<dbReference type="InterPro" id="IPR010982">
    <property type="entry name" value="Lambda_DNA-bd_dom_sf"/>
</dbReference>
<dbReference type="AlphaFoldDB" id="A0A1G4SYR8"/>
<keyword evidence="3" id="KW-1185">Reference proteome</keyword>
<name>A0A1G4SYR8_9BACL</name>
<organism evidence="2 3">
    <name type="scientific">Paenibacillus tianmuensis</name>
    <dbReference type="NCBI Taxonomy" id="624147"/>
    <lineage>
        <taxon>Bacteria</taxon>
        <taxon>Bacillati</taxon>
        <taxon>Bacillota</taxon>
        <taxon>Bacilli</taxon>
        <taxon>Bacillales</taxon>
        <taxon>Paenibacillaceae</taxon>
        <taxon>Paenibacillus</taxon>
    </lineage>
</organism>
<dbReference type="EMBL" id="FMTT01000038">
    <property type="protein sequence ID" value="SCW74186.1"/>
    <property type="molecule type" value="Genomic_DNA"/>
</dbReference>
<dbReference type="GO" id="GO:0003677">
    <property type="term" value="F:DNA binding"/>
    <property type="evidence" value="ECO:0007669"/>
    <property type="project" value="InterPro"/>
</dbReference>
<dbReference type="InterPro" id="IPR001387">
    <property type="entry name" value="Cro/C1-type_HTH"/>
</dbReference>
<dbReference type="SUPFAM" id="SSF47413">
    <property type="entry name" value="lambda repressor-like DNA-binding domains"/>
    <property type="match status" value="1"/>
</dbReference>
<dbReference type="Gene3D" id="1.10.260.40">
    <property type="entry name" value="lambda repressor-like DNA-binding domains"/>
    <property type="match status" value="1"/>
</dbReference>
<gene>
    <name evidence="2" type="ORF">SAMN04487970_10382</name>
</gene>
<dbReference type="PROSITE" id="PS50943">
    <property type="entry name" value="HTH_CROC1"/>
    <property type="match status" value="1"/>
</dbReference>
<dbReference type="Gene3D" id="1.25.40.10">
    <property type="entry name" value="Tetratricopeptide repeat domain"/>
    <property type="match status" value="1"/>
</dbReference>
<feature type="domain" description="HTH cro/C1-type" evidence="1">
    <location>
        <begin position="17"/>
        <end position="70"/>
    </location>
</feature>
<dbReference type="Proteomes" id="UP000198601">
    <property type="component" value="Unassembled WGS sequence"/>
</dbReference>
<reference evidence="3" key="1">
    <citation type="submission" date="2016-10" db="EMBL/GenBank/DDBJ databases">
        <authorList>
            <person name="Varghese N."/>
            <person name="Submissions S."/>
        </authorList>
    </citation>
    <scope>NUCLEOTIDE SEQUENCE [LARGE SCALE GENOMIC DNA]</scope>
    <source>
        <strain evidence="3">CGMCC 1.8946</strain>
    </source>
</reference>
<accession>A0A1G4SYR8</accession>
<evidence type="ECO:0000259" key="1">
    <source>
        <dbReference type="PROSITE" id="PS50943"/>
    </source>
</evidence>
<dbReference type="RefSeq" id="WP_245719758.1">
    <property type="nucleotide sequence ID" value="NZ_FMTT01000038.1"/>
</dbReference>
<sequence>MVDTKYRNNTIADFIFQLRKENNLTYAELGELTGVSRSVLNRIERGETKRLEFKNLKAVAIAFPAHYSEIMECYLEEESRINTLFEVLEEVTSCEECFLLVPKVAVRILESHSVETEESLQRLFDFTQTVTDNSLKVTLYTSIIKFSRERGVPHYVAKGLLQKYLIERNDLKQLEESFRMGQEVLYYTKFLSHEEKITFYFRMALHAKNINKYNECIELCELGLPLETEDTELKARAYLMMINSYSQLKDYNAVEKHLDTFEKMKNDFVVEPAKITRALTKARKKEFDTALPMLQKYLDEVSLDHRIHIADELLEIYLQLGHLESITQTSQSKIGHGPLINKAASG</sequence>
<evidence type="ECO:0000313" key="3">
    <source>
        <dbReference type="Proteomes" id="UP000198601"/>
    </source>
</evidence>
<dbReference type="SMART" id="SM00530">
    <property type="entry name" value="HTH_XRE"/>
    <property type="match status" value="1"/>
</dbReference>
<proteinExistence type="predicted"/>
<dbReference type="CDD" id="cd00093">
    <property type="entry name" value="HTH_XRE"/>
    <property type="match status" value="1"/>
</dbReference>
<protein>
    <submittedName>
        <fullName evidence="2">Helix-turn-helix</fullName>
    </submittedName>
</protein>
<evidence type="ECO:0000313" key="2">
    <source>
        <dbReference type="EMBL" id="SCW74186.1"/>
    </source>
</evidence>
<dbReference type="SUPFAM" id="SSF48452">
    <property type="entry name" value="TPR-like"/>
    <property type="match status" value="1"/>
</dbReference>
<dbReference type="InterPro" id="IPR011990">
    <property type="entry name" value="TPR-like_helical_dom_sf"/>
</dbReference>
<dbReference type="Pfam" id="PF01381">
    <property type="entry name" value="HTH_3"/>
    <property type="match status" value="1"/>
</dbReference>